<reference evidence="1 2" key="1">
    <citation type="submission" date="2017-07" db="EMBL/GenBank/DDBJ databases">
        <title>Draft genome sequence of Enterobacter cloacae ST128, a clinical strain coproducing KPC-2 and NDM-1 carbapenemases.</title>
        <authorList>
            <person name="Li X."/>
        </authorList>
    </citation>
    <scope>NUCLEOTIDE SEQUENCE [LARGE SCALE GENOMIC DNA]</scope>
    <source>
        <strain evidence="1 2">HBY</strain>
    </source>
</reference>
<evidence type="ECO:0000313" key="1">
    <source>
        <dbReference type="EMBL" id="PJG36536.1"/>
    </source>
</evidence>
<feature type="non-terminal residue" evidence="1">
    <location>
        <position position="104"/>
    </location>
</feature>
<gene>
    <name evidence="1" type="ORF">CGZ54_27785</name>
</gene>
<name>A0AAP8GFU3_9ENTR</name>
<dbReference type="AlphaFoldDB" id="A0AAP8GFU3"/>
<sequence length="104" mass="11594">SNRWGDPRARLLQGADWQANRIKVYRSLGHPTDPQEAIKSLGHQLDSRYRQVAARLGENEAVELDVSGPKPRLTISPLASLDEPDSLKRLSKMISDLLPPVDLT</sequence>
<comment type="caution">
    <text evidence="1">The sequence shown here is derived from an EMBL/GenBank/DDBJ whole genome shotgun (WGS) entry which is preliminary data.</text>
</comment>
<evidence type="ECO:0000313" key="2">
    <source>
        <dbReference type="Proteomes" id="UP000231328"/>
    </source>
</evidence>
<feature type="non-terminal residue" evidence="1">
    <location>
        <position position="1"/>
    </location>
</feature>
<protein>
    <submittedName>
        <fullName evidence="1">Uncharacterized protein</fullName>
    </submittedName>
</protein>
<organism evidence="1 2">
    <name type="scientific">Enterobacter hormaechei</name>
    <dbReference type="NCBI Taxonomy" id="158836"/>
    <lineage>
        <taxon>Bacteria</taxon>
        <taxon>Pseudomonadati</taxon>
        <taxon>Pseudomonadota</taxon>
        <taxon>Gammaproteobacteria</taxon>
        <taxon>Enterobacterales</taxon>
        <taxon>Enterobacteriaceae</taxon>
        <taxon>Enterobacter</taxon>
        <taxon>Enterobacter cloacae complex</taxon>
    </lineage>
</organism>
<accession>A0AAP8GFU3</accession>
<dbReference type="EMBL" id="NMVR01000125">
    <property type="protein sequence ID" value="PJG36536.1"/>
    <property type="molecule type" value="Genomic_DNA"/>
</dbReference>
<dbReference type="Proteomes" id="UP000231328">
    <property type="component" value="Unassembled WGS sequence"/>
</dbReference>
<proteinExistence type="predicted"/>